<feature type="repeat" description="ANK" evidence="3">
    <location>
        <begin position="263"/>
        <end position="295"/>
    </location>
</feature>
<feature type="region of interest" description="Disordered" evidence="4">
    <location>
        <begin position="846"/>
        <end position="871"/>
    </location>
</feature>
<dbReference type="PROSITE" id="PS50297">
    <property type="entry name" value="ANK_REP_REGION"/>
    <property type="match status" value="5"/>
</dbReference>
<feature type="repeat" description="ANK" evidence="3">
    <location>
        <begin position="196"/>
        <end position="228"/>
    </location>
</feature>
<evidence type="ECO:0000256" key="2">
    <source>
        <dbReference type="ARBA" id="ARBA00023043"/>
    </source>
</evidence>
<feature type="compositionally biased region" description="Basic and acidic residues" evidence="4">
    <location>
        <begin position="478"/>
        <end position="487"/>
    </location>
</feature>
<feature type="compositionally biased region" description="Acidic residues" evidence="4">
    <location>
        <begin position="465"/>
        <end position="477"/>
    </location>
</feature>
<feature type="compositionally biased region" description="Low complexity" evidence="4">
    <location>
        <begin position="604"/>
        <end position="640"/>
    </location>
</feature>
<feature type="region of interest" description="Disordered" evidence="4">
    <location>
        <begin position="777"/>
        <end position="797"/>
    </location>
</feature>
<keyword evidence="6" id="KW-1185">Reference proteome</keyword>
<feature type="compositionally biased region" description="Acidic residues" evidence="4">
    <location>
        <begin position="520"/>
        <end position="542"/>
    </location>
</feature>
<evidence type="ECO:0000256" key="3">
    <source>
        <dbReference type="PROSITE-ProRule" id="PRU00023"/>
    </source>
</evidence>
<dbReference type="InterPro" id="IPR036770">
    <property type="entry name" value="Ankyrin_rpt-contain_sf"/>
</dbReference>
<evidence type="ECO:0000313" key="5">
    <source>
        <dbReference type="EMBL" id="KAL3313382.1"/>
    </source>
</evidence>
<dbReference type="Pfam" id="PF00023">
    <property type="entry name" value="Ank"/>
    <property type="match status" value="1"/>
</dbReference>
<keyword evidence="1" id="KW-0677">Repeat</keyword>
<feature type="repeat" description="ANK" evidence="3">
    <location>
        <begin position="79"/>
        <end position="111"/>
    </location>
</feature>
<protein>
    <submittedName>
        <fullName evidence="5">Uncharacterized protein</fullName>
    </submittedName>
</protein>
<feature type="repeat" description="ANK" evidence="3">
    <location>
        <begin position="333"/>
        <end position="353"/>
    </location>
</feature>
<dbReference type="PANTHER" id="PTHR24161:SF124">
    <property type="entry name" value="TRANSIENT RECEPTOR POTENTIAL CHANNEL PYREXIA"/>
    <property type="match status" value="1"/>
</dbReference>
<dbReference type="InterPro" id="IPR002110">
    <property type="entry name" value="Ankyrin_rpt"/>
</dbReference>
<evidence type="ECO:0000313" key="6">
    <source>
        <dbReference type="Proteomes" id="UP001626550"/>
    </source>
</evidence>
<dbReference type="SUPFAM" id="SSF48403">
    <property type="entry name" value="Ankyrin repeat"/>
    <property type="match status" value="1"/>
</dbReference>
<dbReference type="PRINTS" id="PR01415">
    <property type="entry name" value="ANKYRIN"/>
</dbReference>
<feature type="repeat" description="ANK" evidence="3">
    <location>
        <begin position="229"/>
        <end position="261"/>
    </location>
</feature>
<evidence type="ECO:0000256" key="1">
    <source>
        <dbReference type="ARBA" id="ARBA00022737"/>
    </source>
</evidence>
<dbReference type="EMBL" id="JBJKFK010001323">
    <property type="protein sequence ID" value="KAL3313382.1"/>
    <property type="molecule type" value="Genomic_DNA"/>
</dbReference>
<feature type="compositionally biased region" description="Basic and acidic residues" evidence="4">
    <location>
        <begin position="497"/>
        <end position="507"/>
    </location>
</feature>
<feature type="compositionally biased region" description="Polar residues" evidence="4">
    <location>
        <begin position="508"/>
        <end position="519"/>
    </location>
</feature>
<feature type="compositionally biased region" description="Basic and acidic residues" evidence="4">
    <location>
        <begin position="552"/>
        <end position="563"/>
    </location>
</feature>
<evidence type="ECO:0000256" key="4">
    <source>
        <dbReference type="SAM" id="MobiDB-lite"/>
    </source>
</evidence>
<organism evidence="5 6">
    <name type="scientific">Cichlidogyrus casuarinus</name>
    <dbReference type="NCBI Taxonomy" id="1844966"/>
    <lineage>
        <taxon>Eukaryota</taxon>
        <taxon>Metazoa</taxon>
        <taxon>Spiralia</taxon>
        <taxon>Lophotrochozoa</taxon>
        <taxon>Platyhelminthes</taxon>
        <taxon>Monogenea</taxon>
        <taxon>Monopisthocotylea</taxon>
        <taxon>Dactylogyridea</taxon>
        <taxon>Ancyrocephalidae</taxon>
        <taxon>Cichlidogyrus</taxon>
    </lineage>
</organism>
<name>A0ABD2Q172_9PLAT</name>
<accession>A0ABD2Q172</accession>
<gene>
    <name evidence="5" type="ORF">Ciccas_008023</name>
</gene>
<keyword evidence="2 3" id="KW-0040">ANK repeat</keyword>
<reference evidence="5 6" key="1">
    <citation type="submission" date="2024-11" db="EMBL/GenBank/DDBJ databases">
        <title>Adaptive evolution of stress response genes in parasites aligns with host niche diversity.</title>
        <authorList>
            <person name="Hahn C."/>
            <person name="Resl P."/>
        </authorList>
    </citation>
    <scope>NUCLEOTIDE SEQUENCE [LARGE SCALE GENOMIC DNA]</scope>
    <source>
        <strain evidence="5">EGGRZ-B1_66</strain>
        <tissue evidence="5">Body</tissue>
    </source>
</reference>
<dbReference type="Gene3D" id="1.25.40.20">
    <property type="entry name" value="Ankyrin repeat-containing domain"/>
    <property type="match status" value="3"/>
</dbReference>
<comment type="caution">
    <text evidence="5">The sequence shown here is derived from an EMBL/GenBank/DDBJ whole genome shotgun (WGS) entry which is preliminary data.</text>
</comment>
<dbReference type="Pfam" id="PF12796">
    <property type="entry name" value="Ank_2"/>
    <property type="match status" value="3"/>
</dbReference>
<feature type="compositionally biased region" description="Basic residues" evidence="4">
    <location>
        <begin position="860"/>
        <end position="871"/>
    </location>
</feature>
<dbReference type="PROSITE" id="PS50088">
    <property type="entry name" value="ANK_REPEAT"/>
    <property type="match status" value="5"/>
</dbReference>
<dbReference type="AlphaFoldDB" id="A0ABD2Q172"/>
<dbReference type="Proteomes" id="UP001626550">
    <property type="component" value="Unassembled WGS sequence"/>
</dbReference>
<proteinExistence type="predicted"/>
<feature type="region of interest" description="Disordered" evidence="4">
    <location>
        <begin position="451"/>
        <end position="563"/>
    </location>
</feature>
<dbReference type="PANTHER" id="PTHR24161">
    <property type="entry name" value="ANK_REP_REGION DOMAIN-CONTAINING PROTEIN-RELATED"/>
    <property type="match status" value="1"/>
</dbReference>
<feature type="region of interest" description="Disordered" evidence="4">
    <location>
        <begin position="597"/>
        <end position="653"/>
    </location>
</feature>
<sequence>MGEQQLSVFEFCAKGDWQRLTEYIAAGGDLTLLDQTGQNLLHYCSRKSESEDSLNDARIACAKSILDACPSLSDAFDQDGMAPLHHAIIHDNLALVELLLDYGTPIDLAMKLDKEKRPICPGLVLGRTVCHLAVMYGKIDLLRSLLHDHKCNANLYDDQHAYPIHYAVQLPGLRSVEAINLLVFAGSADKNVLDVHKRTPLIWAATIGQKESVKYLLEIGADSTLHDKSGLTALHCASSKGHLKVVEALVSHDKSLQELEDSDGCTPLFYCVTMGHKDVVDLLIENGADASKTEDKDRSLCHCVTRPIEGQLAVAMLRKLVLHGADPWSPNSQGDTPLHEACQVGNLDIVNELALMPGFKDHVNQYNCAGMTALHLAVLSLLAQESSDLQPPISRLCQVLIKNNADISIPCKTDGPFQGLTPLQLIEQHSFVRGKSCHICTVEELLHCEPLPEEETLERDISSDEKEDTDTLIEAEEPGNHKLNERNEEVEEEEEEKSNNHETETEALKQTTELPPTNQNDDDDGKEPEEDNATVEQEDFFADDTASIKSIKSTETENRETKSVQEMVVVPCHLQEPENAKLVKLTIDTTDDTSKKVITSEPSSVRTTLTTKSMTSTTSRSSSRSAKTLSSRSQKSTTSSNDTLKRSISSILNGRERIPAPSISPYLKPIIPEAKRSKVYKNGPVKGPTIIQMVPDVNQLWCLDKKVPQRSNIGPKLPVRPLTGVDRQRDSLMALHQATVSRGIVKKVQLSVSDFDFIRIAANIADRYGYVLTTSRSLSPRKGRTPRINAKSPMPQNVKGFSDILDANNDTLVRSLKKPPITRSKSTSAKLDSSSRCSFCHHQLKKPTKEPVCESLAKKSSTKKAQKAKQK</sequence>
<dbReference type="SMART" id="SM00248">
    <property type="entry name" value="ANK"/>
    <property type="match status" value="9"/>
</dbReference>